<sequence>MRFAAVVVGFVASILLTFPSLADVSSLLDRADKIRSSDFSGFEALITEIEQSDETLTPQQMHLYNLLKGYQLTFTGKVDEAIALYQSIENSNASDTFKLRALSSLVNNYAVKRDFYLGAKAINRLFDLREKVQDETALESSYLVVAIFYNQAQQFSLGLNVAKQLLERDVSNRTQCFARHVKVEAEFELVKILSDYQYAKQSIEFCKKHNEVLVASIIIATMAESLTNEGRITESLNLLQDAEKDTLASQYPPIIGVFYALIGKNYLLLDQPDLAKSYGLKAYNTIQNFGMSIALVKSLEVLYKATEAQGDYPQTISYLKLYNEAEKAYLDDKKTRSLSFQQAKYEKIEKDNTIVILDKQNALLRTQAELADEQSRNNRLALTLAITLLILLFLWLYRSRKIQTKLRKLAETDELTGISNRHYFNDRAQRIIEQAQQQKQPVSFVLFDLDHFKKVNDTYGHQTGDWALRKSVLEAKTVCRSIDLIGRMGGEEFGIILPGCSVDEAVKVAEICRVAIERIDTGETEHKFKITASFGVSDASLCGYSLERLFAGADTALYDSKENGRNRVYRYNTSKPSLTPT</sequence>
<dbReference type="Proteomes" id="UP000006334">
    <property type="component" value="Unassembled WGS sequence"/>
</dbReference>
<dbReference type="InterPro" id="IPR043128">
    <property type="entry name" value="Rev_trsase/Diguanyl_cyclase"/>
</dbReference>
<dbReference type="EC" id="2.7.7.65" evidence="2"/>
<gene>
    <name evidence="6" type="ORF">GLIP_2287</name>
</gene>
<keyword evidence="4" id="KW-0812">Transmembrane</keyword>
<comment type="catalytic activity">
    <reaction evidence="3">
        <text>2 GTP = 3',3'-c-di-GMP + 2 diphosphate</text>
        <dbReference type="Rhea" id="RHEA:24898"/>
        <dbReference type="ChEBI" id="CHEBI:33019"/>
        <dbReference type="ChEBI" id="CHEBI:37565"/>
        <dbReference type="ChEBI" id="CHEBI:58805"/>
        <dbReference type="EC" id="2.7.7.65"/>
    </reaction>
</comment>
<dbReference type="Pfam" id="PF00990">
    <property type="entry name" value="GGDEF"/>
    <property type="match status" value="1"/>
</dbReference>
<dbReference type="InterPro" id="IPR050469">
    <property type="entry name" value="Diguanylate_Cyclase"/>
</dbReference>
<name>K6X2Q3_9ALTE</name>
<evidence type="ECO:0000256" key="2">
    <source>
        <dbReference type="ARBA" id="ARBA00012528"/>
    </source>
</evidence>
<accession>K6X2Q3</accession>
<feature type="domain" description="GGDEF" evidence="5">
    <location>
        <begin position="440"/>
        <end position="573"/>
    </location>
</feature>
<dbReference type="eggNOG" id="COG2199">
    <property type="taxonomic scope" value="Bacteria"/>
</dbReference>
<dbReference type="GO" id="GO:0005886">
    <property type="term" value="C:plasma membrane"/>
    <property type="evidence" value="ECO:0007669"/>
    <property type="project" value="TreeGrafter"/>
</dbReference>
<dbReference type="FunFam" id="3.30.70.270:FF:000001">
    <property type="entry name" value="Diguanylate cyclase domain protein"/>
    <property type="match status" value="1"/>
</dbReference>
<dbReference type="InterPro" id="IPR000160">
    <property type="entry name" value="GGDEF_dom"/>
</dbReference>
<dbReference type="CDD" id="cd01949">
    <property type="entry name" value="GGDEF"/>
    <property type="match status" value="1"/>
</dbReference>
<organism evidence="6 7">
    <name type="scientific">Aliiglaciecola lipolytica E3</name>
    <dbReference type="NCBI Taxonomy" id="1127673"/>
    <lineage>
        <taxon>Bacteria</taxon>
        <taxon>Pseudomonadati</taxon>
        <taxon>Pseudomonadota</taxon>
        <taxon>Gammaproteobacteria</taxon>
        <taxon>Alteromonadales</taxon>
        <taxon>Alteromonadaceae</taxon>
        <taxon>Aliiglaciecola</taxon>
    </lineage>
</organism>
<dbReference type="PANTHER" id="PTHR45138:SF9">
    <property type="entry name" value="DIGUANYLATE CYCLASE DGCM-RELATED"/>
    <property type="match status" value="1"/>
</dbReference>
<dbReference type="PANTHER" id="PTHR45138">
    <property type="entry name" value="REGULATORY COMPONENTS OF SENSORY TRANSDUCTION SYSTEM"/>
    <property type="match status" value="1"/>
</dbReference>
<dbReference type="GO" id="GO:1902201">
    <property type="term" value="P:negative regulation of bacterial-type flagellum-dependent cell motility"/>
    <property type="evidence" value="ECO:0007669"/>
    <property type="project" value="TreeGrafter"/>
</dbReference>
<dbReference type="NCBIfam" id="TIGR00254">
    <property type="entry name" value="GGDEF"/>
    <property type="match status" value="1"/>
</dbReference>
<dbReference type="AlphaFoldDB" id="K6X2Q3"/>
<dbReference type="RefSeq" id="WP_008844730.1">
    <property type="nucleotide sequence ID" value="NZ_BAEN01000041.1"/>
</dbReference>
<dbReference type="PROSITE" id="PS50887">
    <property type="entry name" value="GGDEF"/>
    <property type="match status" value="1"/>
</dbReference>
<comment type="cofactor">
    <cofactor evidence="1">
        <name>Mg(2+)</name>
        <dbReference type="ChEBI" id="CHEBI:18420"/>
    </cofactor>
</comment>
<dbReference type="GO" id="GO:0043709">
    <property type="term" value="P:cell adhesion involved in single-species biofilm formation"/>
    <property type="evidence" value="ECO:0007669"/>
    <property type="project" value="TreeGrafter"/>
</dbReference>
<dbReference type="STRING" id="1127673.GLIP_2287"/>
<evidence type="ECO:0000313" key="7">
    <source>
        <dbReference type="Proteomes" id="UP000006334"/>
    </source>
</evidence>
<evidence type="ECO:0000256" key="4">
    <source>
        <dbReference type="SAM" id="Phobius"/>
    </source>
</evidence>
<evidence type="ECO:0000256" key="1">
    <source>
        <dbReference type="ARBA" id="ARBA00001946"/>
    </source>
</evidence>
<dbReference type="SUPFAM" id="SSF55073">
    <property type="entry name" value="Nucleotide cyclase"/>
    <property type="match status" value="1"/>
</dbReference>
<dbReference type="InterPro" id="IPR011990">
    <property type="entry name" value="TPR-like_helical_dom_sf"/>
</dbReference>
<dbReference type="EMBL" id="BAEN01000041">
    <property type="protein sequence ID" value="GAC14914.1"/>
    <property type="molecule type" value="Genomic_DNA"/>
</dbReference>
<reference evidence="6 7" key="1">
    <citation type="journal article" date="2017" name="Antonie Van Leeuwenhoek">
        <title>Rhizobium rhizosphaerae sp. nov., a novel species isolated from rice rhizosphere.</title>
        <authorList>
            <person name="Zhao J.J."/>
            <person name="Zhang J."/>
            <person name="Zhang R.J."/>
            <person name="Zhang C.W."/>
            <person name="Yin H.Q."/>
            <person name="Zhang X.X."/>
        </authorList>
    </citation>
    <scope>NUCLEOTIDE SEQUENCE [LARGE SCALE GENOMIC DNA]</scope>
    <source>
        <strain evidence="6 7">E3</strain>
    </source>
</reference>
<dbReference type="SUPFAM" id="SSF48452">
    <property type="entry name" value="TPR-like"/>
    <property type="match status" value="1"/>
</dbReference>
<dbReference type="GO" id="GO:0052621">
    <property type="term" value="F:diguanylate cyclase activity"/>
    <property type="evidence" value="ECO:0007669"/>
    <property type="project" value="UniProtKB-EC"/>
</dbReference>
<keyword evidence="4" id="KW-1133">Transmembrane helix</keyword>
<dbReference type="OrthoDB" id="9803824at2"/>
<proteinExistence type="predicted"/>
<comment type="caution">
    <text evidence="6">The sequence shown here is derived from an EMBL/GenBank/DDBJ whole genome shotgun (WGS) entry which is preliminary data.</text>
</comment>
<dbReference type="SMART" id="SM00267">
    <property type="entry name" value="GGDEF"/>
    <property type="match status" value="1"/>
</dbReference>
<protein>
    <recommendedName>
        <fullName evidence="2">diguanylate cyclase</fullName>
        <ecNumber evidence="2">2.7.7.65</ecNumber>
    </recommendedName>
</protein>
<dbReference type="Gene3D" id="3.30.70.270">
    <property type="match status" value="1"/>
</dbReference>
<evidence type="ECO:0000256" key="3">
    <source>
        <dbReference type="ARBA" id="ARBA00034247"/>
    </source>
</evidence>
<evidence type="ECO:0000259" key="5">
    <source>
        <dbReference type="PROSITE" id="PS50887"/>
    </source>
</evidence>
<evidence type="ECO:0000313" key="6">
    <source>
        <dbReference type="EMBL" id="GAC14914.1"/>
    </source>
</evidence>
<dbReference type="InterPro" id="IPR029787">
    <property type="entry name" value="Nucleotide_cyclase"/>
</dbReference>
<keyword evidence="7" id="KW-1185">Reference proteome</keyword>
<keyword evidence="4" id="KW-0472">Membrane</keyword>
<feature type="transmembrane region" description="Helical" evidence="4">
    <location>
        <begin position="380"/>
        <end position="397"/>
    </location>
</feature>